<evidence type="ECO:0000256" key="5">
    <source>
        <dbReference type="ARBA" id="ARBA00022723"/>
    </source>
</evidence>
<evidence type="ECO:0000256" key="6">
    <source>
        <dbReference type="ARBA" id="ARBA00023004"/>
    </source>
</evidence>
<dbReference type="Gene3D" id="3.80.30.20">
    <property type="entry name" value="tm_1862 like domain"/>
    <property type="match status" value="1"/>
</dbReference>
<feature type="domain" description="Radical SAM core" evidence="9">
    <location>
        <begin position="188"/>
        <end position="419"/>
    </location>
</feature>
<evidence type="ECO:0000259" key="9">
    <source>
        <dbReference type="PROSITE" id="PS51918"/>
    </source>
</evidence>
<dbReference type="SFLD" id="SFLDS00029">
    <property type="entry name" value="Radical_SAM"/>
    <property type="match status" value="1"/>
</dbReference>
<dbReference type="PROSITE" id="PS51332">
    <property type="entry name" value="B12_BINDING"/>
    <property type="match status" value="1"/>
</dbReference>
<dbReference type="InterPro" id="IPR006638">
    <property type="entry name" value="Elp3/MiaA/NifB-like_rSAM"/>
</dbReference>
<organism evidence="10 11">
    <name type="scientific">Candidatus Schekmanbacteria bacterium RIFCSPLOWO2_12_FULL_38_15</name>
    <dbReference type="NCBI Taxonomy" id="1817883"/>
    <lineage>
        <taxon>Bacteria</taxon>
        <taxon>Candidatus Schekmaniibacteriota</taxon>
    </lineage>
</organism>
<dbReference type="SFLD" id="SFLDG01123">
    <property type="entry name" value="methyltransferase_(Class_B)"/>
    <property type="match status" value="1"/>
</dbReference>
<dbReference type="Gene3D" id="3.40.50.280">
    <property type="entry name" value="Cobalamin-binding domain"/>
    <property type="match status" value="1"/>
</dbReference>
<dbReference type="AlphaFoldDB" id="A0A1F7SJH8"/>
<name>A0A1F7SJH8_9BACT</name>
<accession>A0A1F7SJH8</accession>
<keyword evidence="2" id="KW-0489">Methyltransferase</keyword>
<keyword evidence="6" id="KW-0408">Iron</keyword>
<protein>
    <submittedName>
        <fullName evidence="10">Uncharacterized protein</fullName>
    </submittedName>
</protein>
<gene>
    <name evidence="10" type="ORF">A3G31_00840</name>
</gene>
<evidence type="ECO:0000256" key="3">
    <source>
        <dbReference type="ARBA" id="ARBA00022679"/>
    </source>
</evidence>
<dbReference type="STRING" id="1817883.A3G31_00840"/>
<comment type="cofactor">
    <cofactor evidence="1">
        <name>[4Fe-4S] cluster</name>
        <dbReference type="ChEBI" id="CHEBI:49883"/>
    </cofactor>
</comment>
<dbReference type="SMART" id="SM00729">
    <property type="entry name" value="Elp3"/>
    <property type="match status" value="1"/>
</dbReference>
<feature type="domain" description="B12-binding" evidence="8">
    <location>
        <begin position="5"/>
        <end position="137"/>
    </location>
</feature>
<dbReference type="InterPro" id="IPR051198">
    <property type="entry name" value="BchE-like"/>
</dbReference>
<keyword evidence="5" id="KW-0479">Metal-binding</keyword>
<keyword evidence="3" id="KW-0808">Transferase</keyword>
<dbReference type="InterPro" id="IPR006158">
    <property type="entry name" value="Cobalamin-bd"/>
</dbReference>
<dbReference type="GO" id="GO:0003824">
    <property type="term" value="F:catalytic activity"/>
    <property type="evidence" value="ECO:0007669"/>
    <property type="project" value="InterPro"/>
</dbReference>
<dbReference type="GO" id="GO:0051539">
    <property type="term" value="F:4 iron, 4 sulfur cluster binding"/>
    <property type="evidence" value="ECO:0007669"/>
    <property type="project" value="UniProtKB-KW"/>
</dbReference>
<dbReference type="GO" id="GO:0005829">
    <property type="term" value="C:cytosol"/>
    <property type="evidence" value="ECO:0007669"/>
    <property type="project" value="TreeGrafter"/>
</dbReference>
<dbReference type="PROSITE" id="PS51918">
    <property type="entry name" value="RADICAL_SAM"/>
    <property type="match status" value="1"/>
</dbReference>
<dbReference type="PANTHER" id="PTHR43409">
    <property type="entry name" value="ANAEROBIC MAGNESIUM-PROTOPORPHYRIN IX MONOMETHYL ESTER CYCLASE-RELATED"/>
    <property type="match status" value="1"/>
</dbReference>
<evidence type="ECO:0000259" key="8">
    <source>
        <dbReference type="PROSITE" id="PS51332"/>
    </source>
</evidence>
<dbReference type="Pfam" id="PF02310">
    <property type="entry name" value="B12-binding"/>
    <property type="match status" value="1"/>
</dbReference>
<dbReference type="EMBL" id="MGDI01000019">
    <property type="protein sequence ID" value="OGL53932.1"/>
    <property type="molecule type" value="Genomic_DNA"/>
</dbReference>
<dbReference type="InterPro" id="IPR007197">
    <property type="entry name" value="rSAM"/>
</dbReference>
<dbReference type="InterPro" id="IPR034466">
    <property type="entry name" value="Methyltransferase_Class_B"/>
</dbReference>
<comment type="caution">
    <text evidence="10">The sequence shown here is derived from an EMBL/GenBank/DDBJ whole genome shotgun (WGS) entry which is preliminary data.</text>
</comment>
<dbReference type="GO" id="GO:0046872">
    <property type="term" value="F:metal ion binding"/>
    <property type="evidence" value="ECO:0007669"/>
    <property type="project" value="UniProtKB-KW"/>
</dbReference>
<proteinExistence type="predicted"/>
<evidence type="ECO:0000256" key="7">
    <source>
        <dbReference type="ARBA" id="ARBA00023014"/>
    </source>
</evidence>
<dbReference type="Pfam" id="PF04055">
    <property type="entry name" value="Radical_SAM"/>
    <property type="match status" value="1"/>
</dbReference>
<dbReference type="SUPFAM" id="SSF102114">
    <property type="entry name" value="Radical SAM enzymes"/>
    <property type="match status" value="1"/>
</dbReference>
<evidence type="ECO:0000313" key="11">
    <source>
        <dbReference type="Proteomes" id="UP000178082"/>
    </source>
</evidence>
<dbReference type="CDD" id="cd01335">
    <property type="entry name" value="Radical_SAM"/>
    <property type="match status" value="1"/>
</dbReference>
<keyword evidence="4" id="KW-0949">S-adenosyl-L-methionine</keyword>
<sequence length="699" mass="80592">MQKDSRKLLIVKPPYKHSPLGMAYVLSCLERNNIPFDFIDTTLTNPDYSKLLKKNDYLAFATGGLISNFNFISQTIHTIRSIKPGLPIIIGGNITKDVNPRFLFDSEMMGIDFGIIGEAETSLPCLIDELSNGSDDFKEVPGLLFKDRSSSEVIKNHPKRLDLQDINILPAWHHININYYKYAEASYMHNQVVLPVLTGRGCVGVCTFCSPTIGAFRKRPLEHIMEEIEFLLSKYNFDILNFVNEMFYQTKEDILRFCEEYKRLKTKKPWMCGMRVDVKNIDVDTFVAMKEAGCVLTGAGIESSSNKILKIMKKQTTKEEIIKFYRAAKEAKIPCLGTFMVGNEGETKEDLKETIDMVINEEMNADVSLVDAYPGTQIYKSALKRGLINDEKDYYKNIHLTPGPYDLLWRNRERYLNISAISNDRFWSVVFSELRCFYTFLFNRFKVLDVKYKRNWLLGTISVNGICSECGSTVKVLSDYNLLGQLTYCPKCYTPLHINYYKLEDFSRHYDMLCEELRSAEKLVIAGTQLQAMNILRYDHFGLNYERIKGFLELERKKDSSPLFAHMPILQIEKLLSIAPDKILIADDPTGDAELMIKMFYSKNGTNAPKILHLVPDNKRFSLKITRYVSKFTTGKGHRGAFDRIIWGLVIKLLRFGALFLKIEPTLKQISKRVLRRLFGATFTKELYLKYILWKQKSL</sequence>
<dbReference type="InterPro" id="IPR023404">
    <property type="entry name" value="rSAM_horseshoe"/>
</dbReference>
<dbReference type="PANTHER" id="PTHR43409:SF7">
    <property type="entry name" value="BLL1977 PROTEIN"/>
    <property type="match status" value="1"/>
</dbReference>
<evidence type="ECO:0000256" key="1">
    <source>
        <dbReference type="ARBA" id="ARBA00001966"/>
    </source>
</evidence>
<evidence type="ECO:0000313" key="10">
    <source>
        <dbReference type="EMBL" id="OGL53932.1"/>
    </source>
</evidence>
<dbReference type="Proteomes" id="UP000178082">
    <property type="component" value="Unassembled WGS sequence"/>
</dbReference>
<dbReference type="GO" id="GO:0031419">
    <property type="term" value="F:cobalamin binding"/>
    <property type="evidence" value="ECO:0007669"/>
    <property type="project" value="InterPro"/>
</dbReference>
<evidence type="ECO:0000256" key="2">
    <source>
        <dbReference type="ARBA" id="ARBA00022603"/>
    </source>
</evidence>
<keyword evidence="7" id="KW-0411">Iron-sulfur</keyword>
<dbReference type="InterPro" id="IPR058240">
    <property type="entry name" value="rSAM_sf"/>
</dbReference>
<evidence type="ECO:0000256" key="4">
    <source>
        <dbReference type="ARBA" id="ARBA00022691"/>
    </source>
</evidence>
<dbReference type="SFLD" id="SFLDG01082">
    <property type="entry name" value="B12-binding_domain_containing"/>
    <property type="match status" value="1"/>
</dbReference>
<reference evidence="10 11" key="1">
    <citation type="journal article" date="2016" name="Nat. Commun.">
        <title>Thousands of microbial genomes shed light on interconnected biogeochemical processes in an aquifer system.</title>
        <authorList>
            <person name="Anantharaman K."/>
            <person name="Brown C.T."/>
            <person name="Hug L.A."/>
            <person name="Sharon I."/>
            <person name="Castelle C.J."/>
            <person name="Probst A.J."/>
            <person name="Thomas B.C."/>
            <person name="Singh A."/>
            <person name="Wilkins M.J."/>
            <person name="Karaoz U."/>
            <person name="Brodie E.L."/>
            <person name="Williams K.H."/>
            <person name="Hubbard S.S."/>
            <person name="Banfield J.F."/>
        </authorList>
    </citation>
    <scope>NUCLEOTIDE SEQUENCE [LARGE SCALE GENOMIC DNA]</scope>
</reference>